<dbReference type="PROSITE" id="PS50063">
    <property type="entry name" value="BH4_2"/>
    <property type="match status" value="1"/>
</dbReference>
<evidence type="ECO:0000256" key="2">
    <source>
        <dbReference type="ARBA" id="ARBA00008226"/>
    </source>
</evidence>
<reference evidence="18" key="1">
    <citation type="submission" date="2017-09" db="EMBL/GenBank/DDBJ databases">
        <title>Depth-based differentiation of microbial function through sediment-hosted aquifers and enrichment of novel symbionts in the deep terrestrial subsurface.</title>
        <authorList>
            <person name="Probst A.J."/>
            <person name="Ladd B."/>
            <person name="Jarett J.K."/>
            <person name="Geller-Mcgrath D.E."/>
            <person name="Sieber C.M.K."/>
            <person name="Emerson J.B."/>
            <person name="Anantharaman K."/>
            <person name="Thomas B.C."/>
            <person name="Malmstrom R."/>
            <person name="Stieglmeier M."/>
            <person name="Klingl A."/>
            <person name="Woyke T."/>
            <person name="Ryan C.M."/>
            <person name="Banfield J.F."/>
        </authorList>
    </citation>
    <scope>NUCLEOTIDE SEQUENCE [LARGE SCALE GENOMIC DNA]</scope>
</reference>
<evidence type="ECO:0000259" key="15">
    <source>
        <dbReference type="PROSITE" id="PS50063"/>
    </source>
</evidence>
<name>A0A2H0YN27_9BACT</name>
<evidence type="ECO:0000256" key="6">
    <source>
        <dbReference type="ARBA" id="ARBA00022723"/>
    </source>
</evidence>
<dbReference type="FunFam" id="3.30.930.10:FF:000019">
    <property type="entry name" value="Threonine--tRNA ligase"/>
    <property type="match status" value="1"/>
</dbReference>
<keyword evidence="7 14" id="KW-0547">Nucleotide-binding</keyword>
<evidence type="ECO:0000256" key="11">
    <source>
        <dbReference type="ARBA" id="ARBA00022917"/>
    </source>
</evidence>
<dbReference type="PROSITE" id="PS50862">
    <property type="entry name" value="AA_TRNA_LIGASE_II"/>
    <property type="match status" value="1"/>
</dbReference>
<evidence type="ECO:0000256" key="3">
    <source>
        <dbReference type="ARBA" id="ARBA00022490"/>
    </source>
</evidence>
<dbReference type="Gene3D" id="3.40.50.800">
    <property type="entry name" value="Anticodon-binding domain"/>
    <property type="match status" value="1"/>
</dbReference>
<dbReference type="EMBL" id="PEYC01000053">
    <property type="protein sequence ID" value="PIS39904.1"/>
    <property type="molecule type" value="Genomic_DNA"/>
</dbReference>
<organism evidence="17 18">
    <name type="scientific">Candidatus Nealsonbacteria bacterium CG08_land_8_20_14_0_20_36_22</name>
    <dbReference type="NCBI Taxonomy" id="1974704"/>
    <lineage>
        <taxon>Bacteria</taxon>
        <taxon>Candidatus Nealsoniibacteriota</taxon>
    </lineage>
</organism>
<dbReference type="Pfam" id="PF00587">
    <property type="entry name" value="tRNA-synt_2b"/>
    <property type="match status" value="1"/>
</dbReference>
<dbReference type="CDD" id="cd00771">
    <property type="entry name" value="ThrRS_core"/>
    <property type="match status" value="1"/>
</dbReference>
<comment type="caution">
    <text evidence="17">The sequence shown here is derived from an EMBL/GenBank/DDBJ whole genome shotgun (WGS) entry which is preliminary data.</text>
</comment>
<dbReference type="PANTHER" id="PTHR11451:SF44">
    <property type="entry name" value="THREONINE--TRNA LIGASE, CHLOROPLASTIC_MITOCHONDRIAL 2"/>
    <property type="match status" value="1"/>
</dbReference>
<feature type="domain" description="Apoptosis regulator Bcl-2 family BH4" evidence="15">
    <location>
        <begin position="217"/>
        <end position="236"/>
    </location>
</feature>
<comment type="subcellular location">
    <subcellularLocation>
        <location evidence="1 14">Cytoplasm</location>
    </subcellularLocation>
</comment>
<evidence type="ECO:0000256" key="4">
    <source>
        <dbReference type="ARBA" id="ARBA00022555"/>
    </source>
</evidence>
<dbReference type="GO" id="GO:0004829">
    <property type="term" value="F:threonine-tRNA ligase activity"/>
    <property type="evidence" value="ECO:0007669"/>
    <property type="project" value="UniProtKB-UniRule"/>
</dbReference>
<keyword evidence="11 14" id="KW-0648">Protein biosynthesis</keyword>
<dbReference type="SMART" id="SM00863">
    <property type="entry name" value="tRNA_SAD"/>
    <property type="match status" value="1"/>
</dbReference>
<evidence type="ECO:0000256" key="5">
    <source>
        <dbReference type="ARBA" id="ARBA00022598"/>
    </source>
</evidence>
<evidence type="ECO:0000256" key="14">
    <source>
        <dbReference type="HAMAP-Rule" id="MF_00184"/>
    </source>
</evidence>
<dbReference type="FunFam" id="3.30.980.10:FF:000005">
    <property type="entry name" value="Threonyl-tRNA synthetase, mitochondrial"/>
    <property type="match status" value="1"/>
</dbReference>
<evidence type="ECO:0000256" key="8">
    <source>
        <dbReference type="ARBA" id="ARBA00022833"/>
    </source>
</evidence>
<dbReference type="HAMAP" id="MF_00184">
    <property type="entry name" value="Thr_tRNA_synth"/>
    <property type="match status" value="1"/>
</dbReference>
<dbReference type="Gene3D" id="3.30.930.10">
    <property type="entry name" value="Bira Bifunctional Protein, Domain 2"/>
    <property type="match status" value="1"/>
</dbReference>
<dbReference type="GO" id="GO:0000049">
    <property type="term" value="F:tRNA binding"/>
    <property type="evidence" value="ECO:0007669"/>
    <property type="project" value="UniProtKB-KW"/>
</dbReference>
<keyword evidence="3 14" id="KW-0963">Cytoplasm</keyword>
<evidence type="ECO:0000256" key="1">
    <source>
        <dbReference type="ARBA" id="ARBA00004496"/>
    </source>
</evidence>
<feature type="binding site" evidence="14">
    <location>
        <position position="456"/>
    </location>
    <ligand>
        <name>Zn(2+)</name>
        <dbReference type="ChEBI" id="CHEBI:29105"/>
        <note>catalytic</note>
    </ligand>
</feature>
<dbReference type="AlphaFoldDB" id="A0A2H0YN27"/>
<sequence length="581" mass="67349">MNINNIRHSLAHIMAAAVKELYPGVKFGVGPAIENGFYYDFALPSEVPLVSGTKKGLSLADLPKIEKKMKELIKKDLKFVKKEISKKEAKKIFKDQLYKLELIKKLPGKTVTTYQNGEFVDLCRGPHIKSTGEINLQTFKLTKTAGAYWKGDEKNPMLTRIYGVAFETRQELEKYLKTQIEAEKRDHRKLGQRLELFLLDEEIGAGLPVWLPKGAVIRKIIEDELYQKLSSQGYQWLYTPHIGNLNLWKKSGHWDFYKENLYSPIKIDEEQYLLKPMNCPFHVKVYNSKIRSYKNLPIKFAELGTVYRYEKSGVLHGLTRVRGFTQDDAHIICTSEQMAKEVEELVRYGLNMLKDFGFKEYNIYLSTRPEKYAGTLKGWEKATKTLKYVLGKLKLKYKIDAGGGVFYGPKIDIKIKDSLGREWQCTTIQFDFNLPDRFEMKYIDKKGKKQKPYMIHRALLGSLERFFGVLIEHYIGAFPFWLAPEQIWIIPVGSGHKKYAKQTSSQLAKNGFRCEIKDENETVSKKIREGELQKIPYILVVGDKEMAKKSVRVRERGKGDIGMMKLERFIDKIKKEIEEKK</sequence>
<keyword evidence="6 14" id="KW-0479">Metal-binding</keyword>
<dbReference type="EC" id="6.1.1.3" evidence="14"/>
<dbReference type="CDD" id="cd00860">
    <property type="entry name" value="ThrRS_anticodon"/>
    <property type="match status" value="1"/>
</dbReference>
<dbReference type="Gene3D" id="3.30.980.10">
    <property type="entry name" value="Threonyl-trna Synthetase, Chain A, domain 2"/>
    <property type="match status" value="1"/>
</dbReference>
<feature type="domain" description="Aminoacyl-transfer RNA synthetases class-II family profile" evidence="16">
    <location>
        <begin position="186"/>
        <end position="479"/>
    </location>
</feature>
<dbReference type="Proteomes" id="UP000231472">
    <property type="component" value="Unassembled WGS sequence"/>
</dbReference>
<feature type="binding site" evidence="14">
    <location>
        <position position="279"/>
    </location>
    <ligand>
        <name>Zn(2+)</name>
        <dbReference type="ChEBI" id="CHEBI:29105"/>
        <note>catalytic</note>
    </ligand>
</feature>
<keyword evidence="8 14" id="KW-0862">Zinc</keyword>
<dbReference type="Pfam" id="PF03129">
    <property type="entry name" value="HGTP_anticodon"/>
    <property type="match status" value="1"/>
</dbReference>
<dbReference type="Pfam" id="PF07973">
    <property type="entry name" value="tRNA_SAD"/>
    <property type="match status" value="1"/>
</dbReference>
<dbReference type="InterPro" id="IPR018163">
    <property type="entry name" value="Thr/Ala-tRNA-synth_IIc_edit"/>
</dbReference>
<dbReference type="InterPro" id="IPR006195">
    <property type="entry name" value="aa-tRNA-synth_II"/>
</dbReference>
<dbReference type="GO" id="GO:0005737">
    <property type="term" value="C:cytoplasm"/>
    <property type="evidence" value="ECO:0007669"/>
    <property type="project" value="UniProtKB-SubCell"/>
</dbReference>
<evidence type="ECO:0000313" key="17">
    <source>
        <dbReference type="EMBL" id="PIS39904.1"/>
    </source>
</evidence>
<dbReference type="NCBIfam" id="TIGR00418">
    <property type="entry name" value="thrS"/>
    <property type="match status" value="1"/>
</dbReference>
<keyword evidence="5 14" id="KW-0436">Ligase</keyword>
<accession>A0A2H0YN27</accession>
<dbReference type="InterPro" id="IPR003093">
    <property type="entry name" value="Bcl2_BH4"/>
</dbReference>
<dbReference type="SUPFAM" id="SSF52954">
    <property type="entry name" value="Class II aaRS ABD-related"/>
    <property type="match status" value="1"/>
</dbReference>
<dbReference type="FunFam" id="3.40.50.800:FF:000001">
    <property type="entry name" value="Threonine--tRNA ligase"/>
    <property type="match status" value="1"/>
</dbReference>
<evidence type="ECO:0000256" key="9">
    <source>
        <dbReference type="ARBA" id="ARBA00022840"/>
    </source>
</evidence>
<dbReference type="Gene3D" id="3.30.54.20">
    <property type="match status" value="1"/>
</dbReference>
<dbReference type="InterPro" id="IPR002320">
    <property type="entry name" value="Thr-tRNA-ligase_IIa"/>
</dbReference>
<comment type="cofactor">
    <cofactor evidence="14">
        <name>Zn(2+)</name>
        <dbReference type="ChEBI" id="CHEBI:29105"/>
    </cofactor>
    <text evidence="14">Binds 1 zinc ion per subunit.</text>
</comment>
<dbReference type="InterPro" id="IPR002314">
    <property type="entry name" value="aa-tRNA-synt_IIb"/>
</dbReference>
<dbReference type="InterPro" id="IPR012947">
    <property type="entry name" value="tRNA_SAD"/>
</dbReference>
<keyword evidence="10 14" id="KW-0694">RNA-binding</keyword>
<evidence type="ECO:0000256" key="12">
    <source>
        <dbReference type="ARBA" id="ARBA00023146"/>
    </source>
</evidence>
<proteinExistence type="inferred from homology"/>
<dbReference type="InterPro" id="IPR047246">
    <property type="entry name" value="ThrRS_anticodon"/>
</dbReference>
<comment type="similarity">
    <text evidence="2 14">Belongs to the class-II aminoacyl-tRNA synthetase family.</text>
</comment>
<dbReference type="GO" id="GO:0006435">
    <property type="term" value="P:threonyl-tRNA aminoacylation"/>
    <property type="evidence" value="ECO:0007669"/>
    <property type="project" value="UniProtKB-UniRule"/>
</dbReference>
<dbReference type="InterPro" id="IPR045864">
    <property type="entry name" value="aa-tRNA-synth_II/BPL/LPL"/>
</dbReference>
<comment type="catalytic activity">
    <reaction evidence="13 14">
        <text>tRNA(Thr) + L-threonine + ATP = L-threonyl-tRNA(Thr) + AMP + diphosphate + H(+)</text>
        <dbReference type="Rhea" id="RHEA:24624"/>
        <dbReference type="Rhea" id="RHEA-COMP:9670"/>
        <dbReference type="Rhea" id="RHEA-COMP:9704"/>
        <dbReference type="ChEBI" id="CHEBI:15378"/>
        <dbReference type="ChEBI" id="CHEBI:30616"/>
        <dbReference type="ChEBI" id="CHEBI:33019"/>
        <dbReference type="ChEBI" id="CHEBI:57926"/>
        <dbReference type="ChEBI" id="CHEBI:78442"/>
        <dbReference type="ChEBI" id="CHEBI:78534"/>
        <dbReference type="ChEBI" id="CHEBI:456215"/>
        <dbReference type="EC" id="6.1.1.3"/>
    </reaction>
</comment>
<evidence type="ECO:0000313" key="18">
    <source>
        <dbReference type="Proteomes" id="UP000231472"/>
    </source>
</evidence>
<comment type="caution">
    <text evidence="14">Lacks conserved residue(s) required for the propagation of feature annotation.</text>
</comment>
<comment type="subunit">
    <text evidence="14">Homodimer.</text>
</comment>
<dbReference type="SUPFAM" id="SSF55681">
    <property type="entry name" value="Class II aaRS and biotin synthetases"/>
    <property type="match status" value="1"/>
</dbReference>
<evidence type="ECO:0000259" key="16">
    <source>
        <dbReference type="PROSITE" id="PS50862"/>
    </source>
</evidence>
<dbReference type="GO" id="GO:0046872">
    <property type="term" value="F:metal ion binding"/>
    <property type="evidence" value="ECO:0007669"/>
    <property type="project" value="UniProtKB-KW"/>
</dbReference>
<dbReference type="SUPFAM" id="SSF55186">
    <property type="entry name" value="ThrRS/AlaRS common domain"/>
    <property type="match status" value="1"/>
</dbReference>
<protein>
    <recommendedName>
        <fullName evidence="14">Threonine--tRNA ligase</fullName>
        <ecNumber evidence="14">6.1.1.3</ecNumber>
    </recommendedName>
    <alternativeName>
        <fullName evidence="14">Threonyl-tRNA synthetase</fullName>
        <shortName evidence="14">ThrRS</shortName>
    </alternativeName>
</protein>
<feature type="binding site" evidence="14">
    <location>
        <position position="330"/>
    </location>
    <ligand>
        <name>Zn(2+)</name>
        <dbReference type="ChEBI" id="CHEBI:29105"/>
        <note>catalytic</note>
    </ligand>
</feature>
<dbReference type="InterPro" id="IPR004154">
    <property type="entry name" value="Anticodon-bd"/>
</dbReference>
<dbReference type="InterPro" id="IPR036621">
    <property type="entry name" value="Anticodon-bd_dom_sf"/>
</dbReference>
<evidence type="ECO:0000256" key="10">
    <source>
        <dbReference type="ARBA" id="ARBA00022884"/>
    </source>
</evidence>
<dbReference type="PANTHER" id="PTHR11451">
    <property type="entry name" value="THREONINE-TRNA LIGASE"/>
    <property type="match status" value="1"/>
</dbReference>
<keyword evidence="4 14" id="KW-0820">tRNA-binding</keyword>
<keyword evidence="12 14" id="KW-0030">Aminoacyl-tRNA synthetase</keyword>
<keyword evidence="9 14" id="KW-0067">ATP-binding</keyword>
<dbReference type="FunFam" id="3.30.54.20:FF:000002">
    <property type="entry name" value="Threonine--tRNA ligase"/>
    <property type="match status" value="1"/>
</dbReference>
<evidence type="ECO:0000256" key="7">
    <source>
        <dbReference type="ARBA" id="ARBA00022741"/>
    </source>
</evidence>
<gene>
    <name evidence="14" type="primary">thrS</name>
    <name evidence="17" type="ORF">COT32_02620</name>
</gene>
<dbReference type="PRINTS" id="PR01047">
    <property type="entry name" value="TRNASYNTHTHR"/>
</dbReference>
<dbReference type="GO" id="GO:0005524">
    <property type="term" value="F:ATP binding"/>
    <property type="evidence" value="ECO:0007669"/>
    <property type="project" value="UniProtKB-UniRule"/>
</dbReference>
<evidence type="ECO:0000256" key="13">
    <source>
        <dbReference type="ARBA" id="ARBA00049515"/>
    </source>
</evidence>
<dbReference type="InterPro" id="IPR033728">
    <property type="entry name" value="ThrRS_core"/>
</dbReference>